<accession>A0A1Y2KYQ6</accession>
<feature type="transmembrane region" description="Helical" evidence="1">
    <location>
        <begin position="38"/>
        <end position="58"/>
    </location>
</feature>
<evidence type="ECO:0000313" key="2">
    <source>
        <dbReference type="EMBL" id="OSQ36157.1"/>
    </source>
</evidence>
<keyword evidence="3" id="KW-1185">Reference proteome</keyword>
<dbReference type="EMBL" id="JFKA01000012">
    <property type="protein sequence ID" value="OSQ36157.1"/>
    <property type="molecule type" value="Genomic_DNA"/>
</dbReference>
<proteinExistence type="predicted"/>
<protein>
    <submittedName>
        <fullName evidence="2">Uncharacterized protein</fullName>
    </submittedName>
</protein>
<sequence length="62" mass="6800">MLTGIILSFVRGRGDVDIRYPCSKWLPRSFAILPRRATGITGLVIGVAFGCNVWAVLVQLQP</sequence>
<dbReference type="Proteomes" id="UP000193391">
    <property type="component" value="Unassembled WGS sequence"/>
</dbReference>
<dbReference type="AlphaFoldDB" id="A0A1Y2KYQ6"/>
<reference evidence="2 3" key="1">
    <citation type="submission" date="2014-03" db="EMBL/GenBank/DDBJ databases">
        <title>The draft genome sequence of Thalassospira mesophila JCM 18969.</title>
        <authorList>
            <person name="Lai Q."/>
            <person name="Shao Z."/>
        </authorList>
    </citation>
    <scope>NUCLEOTIDE SEQUENCE [LARGE SCALE GENOMIC DNA]</scope>
    <source>
        <strain evidence="2 3">JCM 18969</strain>
    </source>
</reference>
<keyword evidence="1" id="KW-0472">Membrane</keyword>
<gene>
    <name evidence="2" type="ORF">TMES_19055</name>
</gene>
<keyword evidence="1" id="KW-1133">Transmembrane helix</keyword>
<dbReference type="STRING" id="1293891.TMES_19055"/>
<comment type="caution">
    <text evidence="2">The sequence shown here is derived from an EMBL/GenBank/DDBJ whole genome shotgun (WGS) entry which is preliminary data.</text>
</comment>
<name>A0A1Y2KYQ6_9PROT</name>
<keyword evidence="1" id="KW-0812">Transmembrane</keyword>
<evidence type="ECO:0000256" key="1">
    <source>
        <dbReference type="SAM" id="Phobius"/>
    </source>
</evidence>
<evidence type="ECO:0000313" key="3">
    <source>
        <dbReference type="Proteomes" id="UP000193391"/>
    </source>
</evidence>
<organism evidence="2 3">
    <name type="scientific">Thalassospira mesophila</name>
    <dbReference type="NCBI Taxonomy" id="1293891"/>
    <lineage>
        <taxon>Bacteria</taxon>
        <taxon>Pseudomonadati</taxon>
        <taxon>Pseudomonadota</taxon>
        <taxon>Alphaproteobacteria</taxon>
        <taxon>Rhodospirillales</taxon>
        <taxon>Thalassospiraceae</taxon>
        <taxon>Thalassospira</taxon>
    </lineage>
</organism>